<keyword evidence="25" id="KW-1185">Reference proteome</keyword>
<evidence type="ECO:0000256" key="2">
    <source>
        <dbReference type="ARBA" id="ARBA00006024"/>
    </source>
</evidence>
<evidence type="ECO:0000256" key="1">
    <source>
        <dbReference type="ARBA" id="ARBA00004651"/>
    </source>
</evidence>
<dbReference type="PANTHER" id="PTHR48085">
    <property type="entry name" value="CADMIUM/ZINC-TRANSPORTING ATPASE HMA2-RELATED"/>
    <property type="match status" value="1"/>
</dbReference>
<protein>
    <recommendedName>
        <fullName evidence="3">Copper-exporting P-type ATPase</fullName>
        <ecNumber evidence="20">7.2.2.21</ecNumber>
    </recommendedName>
    <alternativeName>
        <fullName evidence="18">Copper-exporting P-type ATPase A</fullName>
    </alternativeName>
    <alternativeName>
        <fullName evidence="19">Cu(+)-exporting ATPase</fullName>
    </alternativeName>
</protein>
<evidence type="ECO:0000256" key="19">
    <source>
        <dbReference type="ARBA" id="ARBA00033239"/>
    </source>
</evidence>
<dbReference type="CDD" id="cd00371">
    <property type="entry name" value="HMA"/>
    <property type="match status" value="2"/>
</dbReference>
<comment type="similarity">
    <text evidence="2 22">Belongs to the cation transport ATPase (P-type) (TC 3.A.3) family. Type IB subfamily.</text>
</comment>
<dbReference type="PROSITE" id="PS50846">
    <property type="entry name" value="HMA_2"/>
    <property type="match status" value="2"/>
</dbReference>
<evidence type="ECO:0000256" key="22">
    <source>
        <dbReference type="RuleBase" id="RU362081"/>
    </source>
</evidence>
<evidence type="ECO:0000256" key="20">
    <source>
        <dbReference type="ARBA" id="ARBA00039103"/>
    </source>
</evidence>
<keyword evidence="17 22" id="KW-0472">Membrane</keyword>
<keyword evidence="15" id="KW-0186">Copper</keyword>
<keyword evidence="6" id="KW-0104">Cadmium</keyword>
<keyword evidence="16" id="KW-0406">Ion transport</keyword>
<keyword evidence="4" id="KW-0813">Transport</keyword>
<dbReference type="Pfam" id="PF00403">
    <property type="entry name" value="HMA"/>
    <property type="match status" value="2"/>
</dbReference>
<keyword evidence="9 22" id="KW-0479">Metal-binding</keyword>
<evidence type="ECO:0000259" key="23">
    <source>
        <dbReference type="PROSITE" id="PS50846"/>
    </source>
</evidence>
<gene>
    <name evidence="24" type="ORF">O3V59_14390</name>
</gene>
<dbReference type="InterPro" id="IPR023214">
    <property type="entry name" value="HAD_sf"/>
</dbReference>
<evidence type="ECO:0000256" key="4">
    <source>
        <dbReference type="ARBA" id="ARBA00022448"/>
    </source>
</evidence>
<dbReference type="InterPro" id="IPR036163">
    <property type="entry name" value="HMA_dom_sf"/>
</dbReference>
<keyword evidence="5 22" id="KW-1003">Cell membrane</keyword>
<dbReference type="NCBIfam" id="TIGR01512">
    <property type="entry name" value="ATPase-IB2_Cd"/>
    <property type="match status" value="1"/>
</dbReference>
<feature type="transmembrane region" description="Helical" evidence="22">
    <location>
        <begin position="756"/>
        <end position="774"/>
    </location>
</feature>
<evidence type="ECO:0000256" key="5">
    <source>
        <dbReference type="ARBA" id="ARBA00022475"/>
    </source>
</evidence>
<dbReference type="Gene3D" id="3.40.1110.10">
    <property type="entry name" value="Calcium-transporting ATPase, cytoplasmic domain N"/>
    <property type="match status" value="1"/>
</dbReference>
<dbReference type="PRINTS" id="PR00119">
    <property type="entry name" value="CATATPASE"/>
</dbReference>
<evidence type="ECO:0000313" key="24">
    <source>
        <dbReference type="EMBL" id="MDA5109555.1"/>
    </source>
</evidence>
<dbReference type="InterPro" id="IPR017969">
    <property type="entry name" value="Heavy-metal-associated_CS"/>
</dbReference>
<feature type="transmembrane region" description="Helical" evidence="22">
    <location>
        <begin position="445"/>
        <end position="469"/>
    </location>
</feature>
<dbReference type="InterPro" id="IPR018303">
    <property type="entry name" value="ATPase_P-typ_P_site"/>
</dbReference>
<feature type="domain" description="HMA" evidence="23">
    <location>
        <begin position="28"/>
        <end position="94"/>
    </location>
</feature>
<dbReference type="Pfam" id="PF00122">
    <property type="entry name" value="E1-E2_ATPase"/>
    <property type="match status" value="1"/>
</dbReference>
<accession>A0A9X3TSR2</accession>
<comment type="catalytic activity">
    <reaction evidence="21">
        <text>Cd(2+)(in) + ATP + H2O = Cd(2+)(out) + ADP + phosphate + H(+)</text>
        <dbReference type="Rhea" id="RHEA:12132"/>
        <dbReference type="ChEBI" id="CHEBI:15377"/>
        <dbReference type="ChEBI" id="CHEBI:15378"/>
        <dbReference type="ChEBI" id="CHEBI:30616"/>
        <dbReference type="ChEBI" id="CHEBI:43474"/>
        <dbReference type="ChEBI" id="CHEBI:48775"/>
        <dbReference type="ChEBI" id="CHEBI:456216"/>
        <dbReference type="EC" id="7.2.2.21"/>
    </reaction>
</comment>
<evidence type="ECO:0000256" key="13">
    <source>
        <dbReference type="ARBA" id="ARBA00022967"/>
    </source>
</evidence>
<dbReference type="SFLD" id="SFLDG00002">
    <property type="entry name" value="C1.7:_P-type_atpase_like"/>
    <property type="match status" value="1"/>
</dbReference>
<keyword evidence="11 22" id="KW-0547">Nucleotide-binding</keyword>
<evidence type="ECO:0000256" key="17">
    <source>
        <dbReference type="ARBA" id="ARBA00023136"/>
    </source>
</evidence>
<dbReference type="SUPFAM" id="SSF81665">
    <property type="entry name" value="Calcium ATPase, transmembrane domain M"/>
    <property type="match status" value="1"/>
</dbReference>
<name>A0A9X3TSR2_9BACL</name>
<dbReference type="Pfam" id="PF00702">
    <property type="entry name" value="Hydrolase"/>
    <property type="match status" value="1"/>
</dbReference>
<dbReference type="PANTHER" id="PTHR48085:SF5">
    <property type="entry name" value="CADMIUM_ZINC-TRANSPORTING ATPASE HMA4-RELATED"/>
    <property type="match status" value="1"/>
</dbReference>
<dbReference type="AlphaFoldDB" id="A0A9X3TSR2"/>
<evidence type="ECO:0000256" key="3">
    <source>
        <dbReference type="ARBA" id="ARBA00015102"/>
    </source>
</evidence>
<evidence type="ECO:0000313" key="25">
    <source>
        <dbReference type="Proteomes" id="UP001151071"/>
    </source>
</evidence>
<comment type="caution">
    <text evidence="24">The sequence shown here is derived from an EMBL/GenBank/DDBJ whole genome shotgun (WGS) entry which is preliminary data.</text>
</comment>
<dbReference type="InterPro" id="IPR059000">
    <property type="entry name" value="ATPase_P-type_domA"/>
</dbReference>
<dbReference type="Gene3D" id="3.30.70.100">
    <property type="match status" value="2"/>
</dbReference>
<evidence type="ECO:0000256" key="8">
    <source>
        <dbReference type="ARBA" id="ARBA00022692"/>
    </source>
</evidence>
<feature type="domain" description="HMA" evidence="23">
    <location>
        <begin position="101"/>
        <end position="165"/>
    </location>
</feature>
<evidence type="ECO:0000256" key="15">
    <source>
        <dbReference type="ARBA" id="ARBA00023008"/>
    </source>
</evidence>
<dbReference type="Gene3D" id="3.40.50.1000">
    <property type="entry name" value="HAD superfamily/HAD-like"/>
    <property type="match status" value="1"/>
</dbReference>
<dbReference type="GO" id="GO:0008551">
    <property type="term" value="F:P-type cadmium transporter activity"/>
    <property type="evidence" value="ECO:0007669"/>
    <property type="project" value="UniProtKB-EC"/>
</dbReference>
<keyword evidence="7" id="KW-0597">Phosphoprotein</keyword>
<dbReference type="InterPro" id="IPR008250">
    <property type="entry name" value="ATPase_P-typ_transduc_dom_A_sf"/>
</dbReference>
<evidence type="ECO:0000256" key="10">
    <source>
        <dbReference type="ARBA" id="ARBA00022737"/>
    </source>
</evidence>
<dbReference type="GO" id="GO:0005507">
    <property type="term" value="F:copper ion binding"/>
    <property type="evidence" value="ECO:0007669"/>
    <property type="project" value="InterPro"/>
</dbReference>
<dbReference type="GO" id="GO:0005524">
    <property type="term" value="F:ATP binding"/>
    <property type="evidence" value="ECO:0007669"/>
    <property type="project" value="UniProtKB-UniRule"/>
</dbReference>
<dbReference type="SUPFAM" id="SSF55008">
    <property type="entry name" value="HMA, heavy metal-associated domain"/>
    <property type="match status" value="2"/>
</dbReference>
<dbReference type="FunFam" id="3.30.70.100:FF:000001">
    <property type="entry name" value="ATPase copper transporting beta"/>
    <property type="match status" value="1"/>
</dbReference>
<dbReference type="GO" id="GO:0016887">
    <property type="term" value="F:ATP hydrolysis activity"/>
    <property type="evidence" value="ECO:0007669"/>
    <property type="project" value="InterPro"/>
</dbReference>
<keyword evidence="13" id="KW-1278">Translocase</keyword>
<dbReference type="InterPro" id="IPR006121">
    <property type="entry name" value="HMA_dom"/>
</dbReference>
<keyword evidence="12 22" id="KW-0067">ATP-binding</keyword>
<evidence type="ECO:0000256" key="18">
    <source>
        <dbReference type="ARBA" id="ARBA00029719"/>
    </source>
</evidence>
<dbReference type="InterPro" id="IPR023298">
    <property type="entry name" value="ATPase_P-typ_TM_dom_sf"/>
</dbReference>
<feature type="transmembrane region" description="Helical" evidence="22">
    <location>
        <begin position="186"/>
        <end position="205"/>
    </location>
</feature>
<evidence type="ECO:0000256" key="6">
    <source>
        <dbReference type="ARBA" id="ARBA00022539"/>
    </source>
</evidence>
<evidence type="ECO:0000256" key="11">
    <source>
        <dbReference type="ARBA" id="ARBA00022741"/>
    </source>
</evidence>
<evidence type="ECO:0000256" key="12">
    <source>
        <dbReference type="ARBA" id="ARBA00022840"/>
    </source>
</evidence>
<evidence type="ECO:0000256" key="7">
    <source>
        <dbReference type="ARBA" id="ARBA00022553"/>
    </source>
</evidence>
<evidence type="ECO:0000256" key="21">
    <source>
        <dbReference type="ARBA" id="ARBA00049338"/>
    </source>
</evidence>
<dbReference type="Proteomes" id="UP001151071">
    <property type="component" value="Unassembled WGS sequence"/>
</dbReference>
<reference evidence="24" key="1">
    <citation type="submission" date="2022-12" db="EMBL/GenBank/DDBJ databases">
        <title>Draft genome sequence of the thermophilic strain Brevibacillus thermoruber HT42, isolated from Los Humeros, Puebla, Mexico, with biotechnological potential.</title>
        <authorList>
            <person name="Lara Sanchez J."/>
            <person name="Solis Palacios R."/>
            <person name="Bustos Baena A.S."/>
            <person name="Ruz Baez A.E."/>
            <person name="Espinosa Luna G."/>
            <person name="Oliart Ros R.M."/>
        </authorList>
    </citation>
    <scope>NUCLEOTIDE SEQUENCE</scope>
    <source>
        <strain evidence="24">HT42</strain>
    </source>
</reference>
<dbReference type="NCBIfam" id="TIGR01525">
    <property type="entry name" value="ATPase-IB_hvy"/>
    <property type="match status" value="1"/>
</dbReference>
<dbReference type="SFLD" id="SFLDS00003">
    <property type="entry name" value="Haloacid_Dehalogenase"/>
    <property type="match status" value="1"/>
</dbReference>
<dbReference type="SFLD" id="SFLDF00027">
    <property type="entry name" value="p-type_atpase"/>
    <property type="match status" value="1"/>
</dbReference>
<evidence type="ECO:0000256" key="14">
    <source>
        <dbReference type="ARBA" id="ARBA00022989"/>
    </source>
</evidence>
<dbReference type="FunFam" id="2.70.150.10:FF:000002">
    <property type="entry name" value="Copper-transporting ATPase 1, putative"/>
    <property type="match status" value="1"/>
</dbReference>
<dbReference type="InterPro" id="IPR023299">
    <property type="entry name" value="ATPase_P-typ_cyto_dom_N"/>
</dbReference>
<dbReference type="NCBIfam" id="TIGR01494">
    <property type="entry name" value="ATPase_P-type"/>
    <property type="match status" value="1"/>
</dbReference>
<dbReference type="InterPro" id="IPR044492">
    <property type="entry name" value="P_typ_ATPase_HD_dom"/>
</dbReference>
<dbReference type="Gene3D" id="2.70.150.10">
    <property type="entry name" value="Calcium-transporting ATPase, cytoplasmic transduction domain A"/>
    <property type="match status" value="1"/>
</dbReference>
<dbReference type="SUPFAM" id="SSF81653">
    <property type="entry name" value="Calcium ATPase, transduction domain A"/>
    <property type="match status" value="1"/>
</dbReference>
<dbReference type="PRINTS" id="PR00941">
    <property type="entry name" value="CDATPASE"/>
</dbReference>
<dbReference type="GO" id="GO:0005886">
    <property type="term" value="C:plasma membrane"/>
    <property type="evidence" value="ECO:0007669"/>
    <property type="project" value="UniProtKB-SubCell"/>
</dbReference>
<evidence type="ECO:0000256" key="9">
    <source>
        <dbReference type="ARBA" id="ARBA00022723"/>
    </source>
</evidence>
<feature type="transmembrane region" description="Helical" evidence="22">
    <location>
        <begin position="413"/>
        <end position="433"/>
    </location>
</feature>
<dbReference type="PROSITE" id="PS00154">
    <property type="entry name" value="ATPASE_E1_E2"/>
    <property type="match status" value="1"/>
</dbReference>
<evidence type="ECO:0000256" key="16">
    <source>
        <dbReference type="ARBA" id="ARBA00023065"/>
    </source>
</evidence>
<keyword evidence="14 22" id="KW-1133">Transmembrane helix</keyword>
<sequence length="817" mass="86666">MAKTDECCKAASHAETGCCGNGTAVETVSETLSLTGLHCADCAASLEKSLARLPGMARAEVNAAVAKASVSYDPHRTTHEEIVGTIRKLGYDVVPQQRGTATARFRIRGMDCADCAQKLEKKVGALPAVHRVQVNFGAAIMTVEHDGTAVDRVIDTVRQAGYEAVREQEANRREEERGFWRQNKKAWSTVTASLLFLAAWSLGFAPAAPEPLITLLYALSILAGGVRIAKSGLYGLKSRTVGIDFLMTIAVTGAVAIGEWAEGAAVVCLFSLGETLEAYTMDRTRRSLRSLMELAPAEALVLRDGRELTLPVEQIRVGDTILVKPGEKIAMDGVVTGGRSSVNQAPITGESVPVEKGAGDEVFAGTINQQGALTVRVTRRAEDNTLSRIVHLVEEAQAQKAPSQRFVDAFANYYTPAVIAVAVAIAVVPPLLFQQPFADWFYRALMMLVVSCPCALVISTPVSIVSAIGNAARSGILIKGGVHLERLGAVSVMAFDKTGTLTQGHPEVTGIIPVSALTEVEVLAIAAAVEARSEHPLAAAIVRKAKQEGVAIPESDQFVSVPGGGVKARVDGITYVLGNPRWISGDVGLSLERVEQRIEQLRETGHTLMVLGTEQQVVALITLADAVRPSSRTAIRELRSLGIERVVMLTGDHRGTARAVSSELGGIDCHAELLPEDKLTLIREWQSAGAGVAMVGDGVNDAPALAAATVGIAMGGAGSDTALETADITLMADDLSKLPYAVSLSRRTLRIIKQNIAFSLLVKAVFLLMIVFGWSTLWMAVLADTGSSLIVIANGMRLLRSADRFRPLPVRAGQAAG</sequence>
<comment type="subcellular location">
    <subcellularLocation>
        <location evidence="1">Cell membrane</location>
        <topology evidence="1">Multi-pass membrane protein</topology>
    </subcellularLocation>
</comment>
<dbReference type="NCBIfam" id="TIGR00003">
    <property type="entry name" value="copper ion binding protein"/>
    <property type="match status" value="1"/>
</dbReference>
<keyword evidence="8 22" id="KW-0812">Transmembrane</keyword>
<organism evidence="24 25">
    <name type="scientific">Brevibacillus thermoruber</name>
    <dbReference type="NCBI Taxonomy" id="33942"/>
    <lineage>
        <taxon>Bacteria</taxon>
        <taxon>Bacillati</taxon>
        <taxon>Bacillota</taxon>
        <taxon>Bacilli</taxon>
        <taxon>Bacillales</taxon>
        <taxon>Paenibacillaceae</taxon>
        <taxon>Brevibacillus</taxon>
    </lineage>
</organism>
<dbReference type="InterPro" id="IPR036412">
    <property type="entry name" value="HAD-like_sf"/>
</dbReference>
<dbReference type="InterPro" id="IPR051014">
    <property type="entry name" value="Cation_Transport_ATPase_IB"/>
</dbReference>
<dbReference type="SUPFAM" id="SSF56784">
    <property type="entry name" value="HAD-like"/>
    <property type="match status" value="1"/>
</dbReference>
<dbReference type="EMBL" id="JAPYYP010000018">
    <property type="protein sequence ID" value="MDA5109555.1"/>
    <property type="molecule type" value="Genomic_DNA"/>
</dbReference>
<dbReference type="InterPro" id="IPR027256">
    <property type="entry name" value="P-typ_ATPase_IB"/>
</dbReference>
<dbReference type="InterPro" id="IPR006122">
    <property type="entry name" value="HMA_Cu_ion-bd"/>
</dbReference>
<dbReference type="InterPro" id="IPR001757">
    <property type="entry name" value="P_typ_ATPase"/>
</dbReference>
<dbReference type="RefSeq" id="WP_271140406.1">
    <property type="nucleotide sequence ID" value="NZ_JAPYYP010000018.1"/>
</dbReference>
<proteinExistence type="inferred from homology"/>
<feature type="transmembrane region" description="Helical" evidence="22">
    <location>
        <begin position="211"/>
        <end position="229"/>
    </location>
</feature>
<keyword evidence="10" id="KW-0677">Repeat</keyword>
<dbReference type="NCBIfam" id="TIGR01511">
    <property type="entry name" value="ATPase-IB1_Cu"/>
    <property type="match status" value="1"/>
</dbReference>
<dbReference type="PROSITE" id="PS01047">
    <property type="entry name" value="HMA_1"/>
    <property type="match status" value="1"/>
</dbReference>
<dbReference type="EC" id="7.2.2.21" evidence="20"/>